<dbReference type="Pfam" id="PF16035">
    <property type="entry name" value="Chalcone_2"/>
    <property type="match status" value="1"/>
</dbReference>
<evidence type="ECO:0000256" key="1">
    <source>
        <dbReference type="ARBA" id="ARBA00004173"/>
    </source>
</evidence>
<feature type="domain" description="Chalcone isomerase" evidence="7">
    <location>
        <begin position="115"/>
        <end position="315"/>
    </location>
</feature>
<evidence type="ECO:0000256" key="2">
    <source>
        <dbReference type="ARBA" id="ARBA00009111"/>
    </source>
</evidence>
<comment type="similarity">
    <text evidence="2">Belongs to the AIM18/AIM46 family.</text>
</comment>
<dbReference type="GO" id="GO:0016872">
    <property type="term" value="F:intramolecular lyase activity"/>
    <property type="evidence" value="ECO:0007669"/>
    <property type="project" value="InterPro"/>
</dbReference>
<dbReference type="HOGENOM" id="CLU_038840_0_0_1"/>
<evidence type="ECO:0000256" key="6">
    <source>
        <dbReference type="SAM" id="MobiDB-lite"/>
    </source>
</evidence>
<evidence type="ECO:0000313" key="9">
    <source>
        <dbReference type="Proteomes" id="UP000005220"/>
    </source>
</evidence>
<dbReference type="EMBL" id="HE650822">
    <property type="protein sequence ID" value="CCF56987.1"/>
    <property type="molecule type" value="Genomic_DNA"/>
</dbReference>
<dbReference type="STRING" id="1071382.H2ARI7"/>
<proteinExistence type="inferred from homology"/>
<comment type="subcellular location">
    <subcellularLocation>
        <location evidence="1">Mitochondrion</location>
    </subcellularLocation>
</comment>
<dbReference type="Proteomes" id="UP000005220">
    <property type="component" value="Chromosome 2"/>
</dbReference>
<dbReference type="FunCoup" id="H2ARI7">
    <property type="interactions" value="50"/>
</dbReference>
<evidence type="ECO:0000259" key="7">
    <source>
        <dbReference type="Pfam" id="PF16035"/>
    </source>
</evidence>
<dbReference type="InterPro" id="IPR016087">
    <property type="entry name" value="Chalcone_isomerase"/>
</dbReference>
<dbReference type="GeneID" id="13884868"/>
<keyword evidence="4" id="KW-0809">Transit peptide</keyword>
<dbReference type="PANTHER" id="PTHR47284:SF3">
    <property type="entry name" value="FATTY-ACID-BINDING PROTEIN 2"/>
    <property type="match status" value="1"/>
</dbReference>
<reference evidence="8 9" key="1">
    <citation type="journal article" date="2011" name="Proc. Natl. Acad. Sci. U.S.A.">
        <title>Evolutionary erosion of yeast sex chromosomes by mating-type switching accidents.</title>
        <authorList>
            <person name="Gordon J.L."/>
            <person name="Armisen D."/>
            <person name="Proux-Wera E."/>
            <person name="Oheigeartaigh S.S."/>
            <person name="Byrne K.P."/>
            <person name="Wolfe K.H."/>
        </authorList>
    </citation>
    <scope>NUCLEOTIDE SEQUENCE [LARGE SCALE GENOMIC DNA]</scope>
    <source>
        <strain evidence="9">ATCC 22294 / BCRC 22015 / CBS 2517 / CECT 1963 / NBRC 1671 / NRRL Y-8276</strain>
    </source>
</reference>
<accession>H2ARI7</accession>
<organism evidence="8 9">
    <name type="scientific">Kazachstania africana (strain ATCC 22294 / BCRC 22015 / CBS 2517 / CECT 1963 / NBRC 1671 / NRRL Y-8276)</name>
    <name type="common">Yeast</name>
    <name type="synonym">Kluyveromyces africanus</name>
    <dbReference type="NCBI Taxonomy" id="1071382"/>
    <lineage>
        <taxon>Eukaryota</taxon>
        <taxon>Fungi</taxon>
        <taxon>Dikarya</taxon>
        <taxon>Ascomycota</taxon>
        <taxon>Saccharomycotina</taxon>
        <taxon>Saccharomycetes</taxon>
        <taxon>Saccharomycetales</taxon>
        <taxon>Saccharomycetaceae</taxon>
        <taxon>Kazachstania</taxon>
    </lineage>
</organism>
<dbReference type="RefSeq" id="XP_003956122.1">
    <property type="nucleotide sequence ID" value="XM_003956073.1"/>
</dbReference>
<evidence type="ECO:0000256" key="3">
    <source>
        <dbReference type="ARBA" id="ARBA00018755"/>
    </source>
</evidence>
<dbReference type="KEGG" id="kaf:KAFR_0B06900"/>
<feature type="region of interest" description="Disordered" evidence="6">
    <location>
        <begin position="36"/>
        <end position="59"/>
    </location>
</feature>
<dbReference type="SUPFAM" id="SSF54626">
    <property type="entry name" value="Chalcone isomerase"/>
    <property type="match status" value="1"/>
</dbReference>
<dbReference type="InParanoid" id="H2ARI7"/>
<evidence type="ECO:0000313" key="8">
    <source>
        <dbReference type="EMBL" id="CCF56987.1"/>
    </source>
</evidence>
<dbReference type="GO" id="GO:0005739">
    <property type="term" value="C:mitochondrion"/>
    <property type="evidence" value="ECO:0007669"/>
    <property type="project" value="UniProtKB-SubCell"/>
</dbReference>
<keyword evidence="5" id="KW-0496">Mitochondrion</keyword>
<protein>
    <recommendedName>
        <fullName evidence="3">Altered inheritance of mitochondria protein 18, mitochondrial</fullName>
    </recommendedName>
</protein>
<name>H2ARI7_KAZAF</name>
<gene>
    <name evidence="8" type="primary">KAFR0B06900</name>
    <name evidence="8" type="ORF">KAFR_0B06900</name>
</gene>
<keyword evidence="9" id="KW-1185">Reference proteome</keyword>
<evidence type="ECO:0000256" key="5">
    <source>
        <dbReference type="ARBA" id="ARBA00023128"/>
    </source>
</evidence>
<dbReference type="InterPro" id="IPR016088">
    <property type="entry name" value="Chalcone_isomerase_3-sand"/>
</dbReference>
<dbReference type="AlphaFoldDB" id="H2ARI7"/>
<sequence length="322" mass="36068">MLSRLLNNNRNVLLKRTPVLTTKTLTRASMVRFASTTEPASSVKSKSNDESMNDRPSSMSGKKITLAVLSGAALAWGYIYYRDNYMQKAPQFISVTEELEPFLAQIGPSQYPLKTTYSLLGHGVRSVTFINFKAYGLAIYAADKDMKLIPKILNSNFLKKTFIDTDPEKSHSENVKLALEDPVKSVVLIRNLLDSGIRMCAKLTPIKSTNLTFVRESTIKTLWNHPDAEANKEVLSKGIDQLRKGYSKKGSFSPNDDLVMELNADGSLQFYYYNNKTKETFDLGLVTEPLVGRFLFSQYMSGPKPLSQETKDAVVEKISTMV</sequence>
<dbReference type="Gene3D" id="3.50.70.10">
    <property type="match status" value="1"/>
</dbReference>
<dbReference type="InterPro" id="IPR036298">
    <property type="entry name" value="Chalcone_isomerase_sf"/>
</dbReference>
<dbReference type="eggNOG" id="ENOG502RGD3">
    <property type="taxonomic scope" value="Eukaryota"/>
</dbReference>
<dbReference type="PANTHER" id="PTHR47284">
    <property type="entry name" value="FATTY-ACID-BINDING PROTEIN 2"/>
    <property type="match status" value="1"/>
</dbReference>
<evidence type="ECO:0000256" key="4">
    <source>
        <dbReference type="ARBA" id="ARBA00022946"/>
    </source>
</evidence>
<feature type="compositionally biased region" description="Polar residues" evidence="6">
    <location>
        <begin position="36"/>
        <end position="45"/>
    </location>
</feature>
<dbReference type="OrthoDB" id="18193at2759"/>